<evidence type="ECO:0000256" key="4">
    <source>
        <dbReference type="ARBA" id="ARBA00022964"/>
    </source>
</evidence>
<keyword evidence="3" id="KW-0156">Chromatin regulator</keyword>
<dbReference type="EMBL" id="UYWX01001087">
    <property type="protein sequence ID" value="VDM20065.1"/>
    <property type="molecule type" value="Genomic_DNA"/>
</dbReference>
<evidence type="ECO:0000259" key="11">
    <source>
        <dbReference type="PROSITE" id="PS51184"/>
    </source>
</evidence>
<keyword evidence="7" id="KW-0805">Transcription regulation</keyword>
<evidence type="ECO:0000256" key="6">
    <source>
        <dbReference type="ARBA" id="ARBA00023004"/>
    </source>
</evidence>
<comment type="subcellular location">
    <subcellularLocation>
        <location evidence="1">Nucleus</location>
    </subcellularLocation>
</comment>
<dbReference type="SUPFAM" id="SSF51197">
    <property type="entry name" value="Clavaminate synthase-like"/>
    <property type="match status" value="1"/>
</dbReference>
<dbReference type="PANTHER" id="PTHR23123">
    <property type="entry name" value="PHD/F-BOX CONTAINING PROTEIN"/>
    <property type="match status" value="1"/>
</dbReference>
<dbReference type="GO" id="GO:0005634">
    <property type="term" value="C:nucleus"/>
    <property type="evidence" value="ECO:0007669"/>
    <property type="project" value="UniProtKB-SubCell"/>
</dbReference>
<dbReference type="Pfam" id="PF17811">
    <property type="entry name" value="JHD"/>
    <property type="match status" value="1"/>
</dbReference>
<feature type="compositionally biased region" description="Basic residues" evidence="10">
    <location>
        <begin position="230"/>
        <end position="240"/>
    </location>
</feature>
<gene>
    <name evidence="12" type="ORF">TTAC_LOCUS2445</name>
</gene>
<evidence type="ECO:0000256" key="9">
    <source>
        <dbReference type="ARBA" id="ARBA00023242"/>
    </source>
</evidence>
<evidence type="ECO:0000256" key="8">
    <source>
        <dbReference type="ARBA" id="ARBA00023163"/>
    </source>
</evidence>
<feature type="compositionally biased region" description="Low complexity" evidence="10">
    <location>
        <begin position="173"/>
        <end position="182"/>
    </location>
</feature>
<dbReference type="GO" id="GO:0046872">
    <property type="term" value="F:metal ion binding"/>
    <property type="evidence" value="ECO:0007669"/>
    <property type="project" value="UniProtKB-KW"/>
</dbReference>
<evidence type="ECO:0000313" key="13">
    <source>
        <dbReference type="Proteomes" id="UP000274429"/>
    </source>
</evidence>
<keyword evidence="8" id="KW-0804">Transcription</keyword>
<dbReference type="InterPro" id="IPR041070">
    <property type="entry name" value="JHD"/>
</dbReference>
<dbReference type="Gene3D" id="1.20.58.1360">
    <property type="match status" value="1"/>
</dbReference>
<feature type="compositionally biased region" description="Basic residues" evidence="10">
    <location>
        <begin position="145"/>
        <end position="158"/>
    </location>
</feature>
<organism evidence="14">
    <name type="scientific">Hydatigena taeniaeformis</name>
    <name type="common">Feline tapeworm</name>
    <name type="synonym">Taenia taeniaeformis</name>
    <dbReference type="NCBI Taxonomy" id="6205"/>
    <lineage>
        <taxon>Eukaryota</taxon>
        <taxon>Metazoa</taxon>
        <taxon>Spiralia</taxon>
        <taxon>Lophotrochozoa</taxon>
        <taxon>Platyhelminthes</taxon>
        <taxon>Cestoda</taxon>
        <taxon>Eucestoda</taxon>
        <taxon>Cyclophyllidea</taxon>
        <taxon>Taeniidae</taxon>
        <taxon>Hydatigera</taxon>
    </lineage>
</organism>
<evidence type="ECO:0000256" key="2">
    <source>
        <dbReference type="ARBA" id="ARBA00022723"/>
    </source>
</evidence>
<reference evidence="14" key="1">
    <citation type="submission" date="2017-02" db="UniProtKB">
        <authorList>
            <consortium name="WormBaseParasite"/>
        </authorList>
    </citation>
    <scope>IDENTIFICATION</scope>
</reference>
<feature type="domain" description="JmjC" evidence="11">
    <location>
        <begin position="1"/>
        <end position="38"/>
    </location>
</feature>
<evidence type="ECO:0000313" key="12">
    <source>
        <dbReference type="EMBL" id="VDM20065.1"/>
    </source>
</evidence>
<dbReference type="STRING" id="6205.A0A0R3WNX0"/>
<evidence type="ECO:0000256" key="7">
    <source>
        <dbReference type="ARBA" id="ARBA00023015"/>
    </source>
</evidence>
<proteinExistence type="predicted"/>
<sequence length="262" mass="30055">PSGWIHAVYTPSDSLVFGGNFLTLFSIPLQLHVYRMEVSQETEERFLFPCFEKLHWYAADVILGRLTNYLYAGQDPPPYLLKAAHALVSPLRQWYELRRGLPKGERNHHLPPRAYLQYAYPTLVTKLEDLVQSFLLKPSPEEDKKKRHSLPSTSRRRSPSVENRSDSTDPQVSDSRYGTSSYRRSREAEAEEEGVTEEVLDAVPELRSSRIVGDHYVFPISSASEETRTKSRAFKRRRTATKSAQKAEDPDPTWCAASRELL</sequence>
<dbReference type="GO" id="GO:0051213">
    <property type="term" value="F:dioxygenase activity"/>
    <property type="evidence" value="ECO:0007669"/>
    <property type="project" value="UniProtKB-KW"/>
</dbReference>
<dbReference type="InterPro" id="IPR003347">
    <property type="entry name" value="JmjC_dom"/>
</dbReference>
<keyword evidence="2" id="KW-0479">Metal-binding</keyword>
<protein>
    <submittedName>
        <fullName evidence="14">JmjC domain-containing protein</fullName>
    </submittedName>
</protein>
<dbReference type="InterPro" id="IPR050690">
    <property type="entry name" value="JHDM1_Histone_Demethylase"/>
</dbReference>
<evidence type="ECO:0000256" key="5">
    <source>
        <dbReference type="ARBA" id="ARBA00023002"/>
    </source>
</evidence>
<evidence type="ECO:0000313" key="14">
    <source>
        <dbReference type="WBParaSite" id="TTAC_0000245801-mRNA-1"/>
    </source>
</evidence>
<dbReference type="Proteomes" id="UP000274429">
    <property type="component" value="Unassembled WGS sequence"/>
</dbReference>
<name>A0A0R3WNX0_HYDTA</name>
<keyword evidence="4" id="KW-0223">Dioxygenase</keyword>
<dbReference type="OrthoDB" id="6284775at2759"/>
<evidence type="ECO:0000256" key="10">
    <source>
        <dbReference type="SAM" id="MobiDB-lite"/>
    </source>
</evidence>
<keyword evidence="6" id="KW-0408">Iron</keyword>
<evidence type="ECO:0000256" key="1">
    <source>
        <dbReference type="ARBA" id="ARBA00004123"/>
    </source>
</evidence>
<dbReference type="PROSITE" id="PS51184">
    <property type="entry name" value="JMJC"/>
    <property type="match status" value="1"/>
</dbReference>
<feature type="region of interest" description="Disordered" evidence="10">
    <location>
        <begin position="224"/>
        <end position="262"/>
    </location>
</feature>
<dbReference type="GO" id="GO:0006325">
    <property type="term" value="P:chromatin organization"/>
    <property type="evidence" value="ECO:0007669"/>
    <property type="project" value="UniProtKB-KW"/>
</dbReference>
<dbReference type="AlphaFoldDB" id="A0A0R3WNX0"/>
<keyword evidence="9" id="KW-0539">Nucleus</keyword>
<keyword evidence="5" id="KW-0560">Oxidoreductase</keyword>
<dbReference type="WBParaSite" id="TTAC_0000245801-mRNA-1">
    <property type="protein sequence ID" value="TTAC_0000245801-mRNA-1"/>
    <property type="gene ID" value="TTAC_0000245801"/>
</dbReference>
<feature type="region of interest" description="Disordered" evidence="10">
    <location>
        <begin position="138"/>
        <end position="201"/>
    </location>
</feature>
<dbReference type="Gene3D" id="2.60.120.650">
    <property type="entry name" value="Cupin"/>
    <property type="match status" value="1"/>
</dbReference>
<evidence type="ECO:0000256" key="3">
    <source>
        <dbReference type="ARBA" id="ARBA00022853"/>
    </source>
</evidence>
<accession>A0A0R3WNX0</accession>
<reference evidence="12 13" key="2">
    <citation type="submission" date="2018-11" db="EMBL/GenBank/DDBJ databases">
        <authorList>
            <consortium name="Pathogen Informatics"/>
        </authorList>
    </citation>
    <scope>NUCLEOTIDE SEQUENCE [LARGE SCALE GENOMIC DNA]</scope>
</reference>
<feature type="compositionally biased region" description="Acidic residues" evidence="10">
    <location>
        <begin position="189"/>
        <end position="200"/>
    </location>
</feature>
<keyword evidence="13" id="KW-1185">Reference proteome</keyword>